<evidence type="ECO:0000313" key="3">
    <source>
        <dbReference type="EMBL" id="BCA84977.1"/>
    </source>
</evidence>
<organism evidence="3 4">
    <name type="scientific">Enterococcus saigonensis</name>
    <dbReference type="NCBI Taxonomy" id="1805431"/>
    <lineage>
        <taxon>Bacteria</taxon>
        <taxon>Bacillati</taxon>
        <taxon>Bacillota</taxon>
        <taxon>Bacilli</taxon>
        <taxon>Lactobacillales</taxon>
        <taxon>Enterococcaceae</taxon>
        <taxon>Enterococcus</taxon>
    </lineage>
</organism>
<dbReference type="Proteomes" id="UP000502998">
    <property type="component" value="Chromosome"/>
</dbReference>
<protein>
    <recommendedName>
        <fullName evidence="5">Cobalamin biosynthesis protein CbiX</fullName>
    </recommendedName>
</protein>
<dbReference type="GO" id="GO:0016829">
    <property type="term" value="F:lyase activity"/>
    <property type="evidence" value="ECO:0007669"/>
    <property type="project" value="UniProtKB-KW"/>
</dbReference>
<reference evidence="3 4" key="1">
    <citation type="submission" date="2020-02" db="EMBL/GenBank/DDBJ databases">
        <title>Characterization of vanA genotype vancomycin-resistant Enterococcus saigonensis VE80.</title>
        <authorList>
            <person name="Harada T."/>
            <person name="Motooka D."/>
            <person name="Nakamura S."/>
            <person name="Yamamoto Y."/>
            <person name="Kawahara R."/>
            <person name="Kawatsu K."/>
        </authorList>
    </citation>
    <scope>NUCLEOTIDE SEQUENCE [LARGE SCALE GENOMIC DNA]</scope>
    <source>
        <strain evidence="3 4">VE80</strain>
    </source>
</reference>
<dbReference type="Pfam" id="PF01903">
    <property type="entry name" value="CbiX"/>
    <property type="match status" value="1"/>
</dbReference>
<accession>A0A679IPM7</accession>
<evidence type="ECO:0000256" key="1">
    <source>
        <dbReference type="ARBA" id="ARBA00022723"/>
    </source>
</evidence>
<dbReference type="AlphaFoldDB" id="A0A679IPM7"/>
<dbReference type="RefSeq" id="WP_173102343.1">
    <property type="nucleotide sequence ID" value="NZ_AP022822.1"/>
</dbReference>
<keyword evidence="2" id="KW-0456">Lyase</keyword>
<evidence type="ECO:0000256" key="2">
    <source>
        <dbReference type="ARBA" id="ARBA00023239"/>
    </source>
</evidence>
<proteinExistence type="predicted"/>
<name>A0A679IPM7_9ENTE</name>
<keyword evidence="4" id="KW-1185">Reference proteome</keyword>
<dbReference type="SUPFAM" id="SSF53800">
    <property type="entry name" value="Chelatase"/>
    <property type="match status" value="1"/>
</dbReference>
<dbReference type="Gene3D" id="3.40.50.1400">
    <property type="match status" value="2"/>
</dbReference>
<dbReference type="EMBL" id="AP022822">
    <property type="protein sequence ID" value="BCA84977.1"/>
    <property type="molecule type" value="Genomic_DNA"/>
</dbReference>
<gene>
    <name evidence="3" type="ORF">EsVE80_05000</name>
</gene>
<dbReference type="KEGG" id="esg:EsVE80_05000"/>
<keyword evidence="1" id="KW-0479">Metal-binding</keyword>
<sequence length="237" mass="26302">MTVKKGVIFVLHGRKDRVVQTNITAVQQAASKLTVPFDIGFLEGKKQTLEDSIVQLASKGCKEFIFLPVLLFAATHVKIELPLRAGKVLPQDAVATYLEPLGTTHAVLRFLAEQLKGQPKLLPQAVLLIAHGTPHFDEPFSQLEEIAQKLTLISGRKVYPANYHGKHLYTEILQQLPEPLIIQRLFLTDGFLPTKIKQDILAKRKVKDTILPTLADSVAVVKAILERLADSNVTRHA</sequence>
<dbReference type="GO" id="GO:0046872">
    <property type="term" value="F:metal ion binding"/>
    <property type="evidence" value="ECO:0007669"/>
    <property type="project" value="UniProtKB-KW"/>
</dbReference>
<evidence type="ECO:0008006" key="5">
    <source>
        <dbReference type="Google" id="ProtNLM"/>
    </source>
</evidence>
<evidence type="ECO:0000313" key="4">
    <source>
        <dbReference type="Proteomes" id="UP000502998"/>
    </source>
</evidence>
<dbReference type="InterPro" id="IPR002762">
    <property type="entry name" value="CbiX-like"/>
</dbReference>